<dbReference type="OrthoDB" id="1787034at2"/>
<reference evidence="3" key="1">
    <citation type="submission" date="2016-11" db="EMBL/GenBank/DDBJ databases">
        <authorList>
            <person name="Varghese N."/>
            <person name="Submissions S."/>
        </authorList>
    </citation>
    <scope>NUCLEOTIDE SEQUENCE [LARGE SCALE GENOMIC DNA]</scope>
    <source>
        <strain evidence="3">DSM 12395</strain>
    </source>
</reference>
<dbReference type="SUPFAM" id="SSF54523">
    <property type="entry name" value="Pili subunits"/>
    <property type="match status" value="1"/>
</dbReference>
<evidence type="ECO:0000313" key="3">
    <source>
        <dbReference type="Proteomes" id="UP000184148"/>
    </source>
</evidence>
<dbReference type="InterPro" id="IPR045584">
    <property type="entry name" value="Pilin-like"/>
</dbReference>
<keyword evidence="1" id="KW-0812">Transmembrane</keyword>
<feature type="transmembrane region" description="Helical" evidence="1">
    <location>
        <begin position="20"/>
        <end position="42"/>
    </location>
</feature>
<evidence type="ECO:0008006" key="4">
    <source>
        <dbReference type="Google" id="ProtNLM"/>
    </source>
</evidence>
<dbReference type="AlphaFoldDB" id="A0A1M4UVD0"/>
<dbReference type="InterPro" id="IPR016785">
    <property type="entry name" value="ComGD"/>
</dbReference>
<organism evidence="2 3">
    <name type="scientific">Desulforamulus putei DSM 12395</name>
    <dbReference type="NCBI Taxonomy" id="1121429"/>
    <lineage>
        <taxon>Bacteria</taxon>
        <taxon>Bacillati</taxon>
        <taxon>Bacillota</taxon>
        <taxon>Clostridia</taxon>
        <taxon>Eubacteriales</taxon>
        <taxon>Peptococcaceae</taxon>
        <taxon>Desulforamulus</taxon>
    </lineage>
</organism>
<keyword evidence="1" id="KW-1133">Transmembrane helix</keyword>
<gene>
    <name evidence="2" type="ORF">SAMN02745133_00771</name>
</gene>
<dbReference type="STRING" id="1121429.SAMN02745133_00771"/>
<dbReference type="GO" id="GO:0030420">
    <property type="term" value="P:establishment of competence for transformation"/>
    <property type="evidence" value="ECO:0007669"/>
    <property type="project" value="InterPro"/>
</dbReference>
<sequence>MNGFVRKATRVLQQNGAFTLVEVMITLILITFMLSVAMPLAADALAHYQTVTTVRKLVSDIQYTQQLATRSEDPKASFEIIFSPPQEQYTIKHGSKTLRTEKFPVWVHLAGTNFGQPGLPEILTFNIQGNPVQAGTITIINRRSGKVYYVRVAVLTGRVRVESS</sequence>
<accession>A0A1M4UVD0</accession>
<proteinExistence type="predicted"/>
<dbReference type="Proteomes" id="UP000184148">
    <property type="component" value="Unassembled WGS sequence"/>
</dbReference>
<dbReference type="EMBL" id="FQUY01000003">
    <property type="protein sequence ID" value="SHE60550.1"/>
    <property type="molecule type" value="Genomic_DNA"/>
</dbReference>
<protein>
    <recommendedName>
        <fullName evidence="4">Prepilin-type N-terminal cleavage/methylation domain-containing protein</fullName>
    </recommendedName>
</protein>
<evidence type="ECO:0000256" key="1">
    <source>
        <dbReference type="SAM" id="Phobius"/>
    </source>
</evidence>
<evidence type="ECO:0000313" key="2">
    <source>
        <dbReference type="EMBL" id="SHE60550.1"/>
    </source>
</evidence>
<keyword evidence="3" id="KW-1185">Reference proteome</keyword>
<dbReference type="RefSeq" id="WP_073235983.1">
    <property type="nucleotide sequence ID" value="NZ_FQUY01000003.1"/>
</dbReference>
<name>A0A1M4UVD0_9FIRM</name>
<dbReference type="PIRSF" id="PIRSF021292">
    <property type="entry name" value="Competence_ComGD"/>
    <property type="match status" value="1"/>
</dbReference>
<keyword evidence="1" id="KW-0472">Membrane</keyword>